<dbReference type="InterPro" id="IPR015424">
    <property type="entry name" value="PyrdxlP-dep_Trfase"/>
</dbReference>
<evidence type="ECO:0000313" key="2">
    <source>
        <dbReference type="Proteomes" id="UP000646523"/>
    </source>
</evidence>
<reference evidence="1" key="1">
    <citation type="journal article" date="2014" name="Int. J. Syst. Evol. Microbiol.">
        <title>Complete genome sequence of Corynebacterium casei LMG S-19264T (=DSM 44701T), isolated from a smear-ripened cheese.</title>
        <authorList>
            <consortium name="US DOE Joint Genome Institute (JGI-PGF)"/>
            <person name="Walter F."/>
            <person name="Albersmeier A."/>
            <person name="Kalinowski J."/>
            <person name="Ruckert C."/>
        </authorList>
    </citation>
    <scope>NUCLEOTIDE SEQUENCE</scope>
    <source>
        <strain evidence="1">CGMCC 4.7368</strain>
    </source>
</reference>
<evidence type="ECO:0008006" key="3">
    <source>
        <dbReference type="Google" id="ProtNLM"/>
    </source>
</evidence>
<gene>
    <name evidence="1" type="ORF">GCM10012289_32570</name>
</gene>
<evidence type="ECO:0000313" key="1">
    <source>
        <dbReference type="EMBL" id="GGO70044.1"/>
    </source>
</evidence>
<sequence length="121" mass="13054">MITQEPDRRGRAGPARYQRWRDLLLSRLQAQPGRLPTGFSVHGIAAGLHVLISLPAGGPTEQQVLHTATADEVGVGHLGDRWHAPGDHPQGIIVGYGTPSEHTYPAAVDALTHVLRITHRA</sequence>
<dbReference type="RefSeq" id="WP_189124940.1">
    <property type="nucleotide sequence ID" value="NZ_BMNH01000008.1"/>
</dbReference>
<dbReference type="SUPFAM" id="SSF53383">
    <property type="entry name" value="PLP-dependent transferases"/>
    <property type="match status" value="1"/>
</dbReference>
<reference evidence="1" key="2">
    <citation type="submission" date="2020-09" db="EMBL/GenBank/DDBJ databases">
        <authorList>
            <person name="Sun Q."/>
            <person name="Zhou Y."/>
        </authorList>
    </citation>
    <scope>NUCLEOTIDE SEQUENCE</scope>
    <source>
        <strain evidence="1">CGMCC 4.7368</strain>
    </source>
</reference>
<dbReference type="AlphaFoldDB" id="A0A917Z127"/>
<name>A0A917Z127_9ACTN</name>
<keyword evidence="2" id="KW-1185">Reference proteome</keyword>
<dbReference type="Gene3D" id="3.90.1150.10">
    <property type="entry name" value="Aspartate Aminotransferase, domain 1"/>
    <property type="match status" value="1"/>
</dbReference>
<accession>A0A917Z127</accession>
<comment type="caution">
    <text evidence="1">The sequence shown here is derived from an EMBL/GenBank/DDBJ whole genome shotgun (WGS) entry which is preliminary data.</text>
</comment>
<protein>
    <recommendedName>
        <fullName evidence="3">GntR family transcriptional regulator</fullName>
    </recommendedName>
</protein>
<dbReference type="Proteomes" id="UP000646523">
    <property type="component" value="Unassembled WGS sequence"/>
</dbReference>
<dbReference type="InterPro" id="IPR015422">
    <property type="entry name" value="PyrdxlP-dep_Trfase_small"/>
</dbReference>
<dbReference type="EMBL" id="BMNH01000008">
    <property type="protein sequence ID" value="GGO70044.1"/>
    <property type="molecule type" value="Genomic_DNA"/>
</dbReference>
<proteinExistence type="predicted"/>
<organism evidence="1 2">
    <name type="scientific">Nonomuraea cavernae</name>
    <dbReference type="NCBI Taxonomy" id="2045107"/>
    <lineage>
        <taxon>Bacteria</taxon>
        <taxon>Bacillati</taxon>
        <taxon>Actinomycetota</taxon>
        <taxon>Actinomycetes</taxon>
        <taxon>Streptosporangiales</taxon>
        <taxon>Streptosporangiaceae</taxon>
        <taxon>Nonomuraea</taxon>
    </lineage>
</organism>